<feature type="region of interest" description="Disordered" evidence="5">
    <location>
        <begin position="452"/>
        <end position="619"/>
    </location>
</feature>
<dbReference type="GO" id="GO:0005524">
    <property type="term" value="F:ATP binding"/>
    <property type="evidence" value="ECO:0007669"/>
    <property type="project" value="UniProtKB-UniRule"/>
</dbReference>
<evidence type="ECO:0000313" key="8">
    <source>
        <dbReference type="EnsemblMetazoa" id="XP_038060686.1"/>
    </source>
</evidence>
<dbReference type="OrthoDB" id="4062651at2759"/>
<dbReference type="CDD" id="cd01670">
    <property type="entry name" value="Death"/>
    <property type="match status" value="1"/>
</dbReference>
<dbReference type="OMA" id="GDKNVMY"/>
<dbReference type="GO" id="GO:0045087">
    <property type="term" value="P:innate immune response"/>
    <property type="evidence" value="ECO:0007669"/>
    <property type="project" value="UniProtKB-ARBA"/>
</dbReference>
<evidence type="ECO:0000259" key="6">
    <source>
        <dbReference type="PROSITE" id="PS50011"/>
    </source>
</evidence>
<dbReference type="PANTHER" id="PTHR44329">
    <property type="entry name" value="SERINE/THREONINE-PROTEIN KINASE TNNI3K-RELATED"/>
    <property type="match status" value="1"/>
</dbReference>
<keyword evidence="1" id="KW-0418">Kinase</keyword>
<dbReference type="InterPro" id="IPR000719">
    <property type="entry name" value="Prot_kinase_dom"/>
</dbReference>
<dbReference type="InterPro" id="IPR017441">
    <property type="entry name" value="Protein_kinase_ATP_BS"/>
</dbReference>
<feature type="region of interest" description="Disordered" evidence="5">
    <location>
        <begin position="409"/>
        <end position="438"/>
    </location>
</feature>
<organism evidence="8 9">
    <name type="scientific">Patiria miniata</name>
    <name type="common">Bat star</name>
    <name type="synonym">Asterina miniata</name>
    <dbReference type="NCBI Taxonomy" id="46514"/>
    <lineage>
        <taxon>Eukaryota</taxon>
        <taxon>Metazoa</taxon>
        <taxon>Echinodermata</taxon>
        <taxon>Eleutherozoa</taxon>
        <taxon>Asterozoa</taxon>
        <taxon>Asteroidea</taxon>
        <taxon>Valvatacea</taxon>
        <taxon>Valvatida</taxon>
        <taxon>Asterinidae</taxon>
        <taxon>Patiria</taxon>
    </lineage>
</organism>
<dbReference type="SMART" id="SM00220">
    <property type="entry name" value="S_TKc"/>
    <property type="match status" value="1"/>
</dbReference>
<dbReference type="InterPro" id="IPR000488">
    <property type="entry name" value="Death_dom"/>
</dbReference>
<dbReference type="GO" id="GO:1902533">
    <property type="term" value="P:positive regulation of intracellular signal transduction"/>
    <property type="evidence" value="ECO:0007669"/>
    <property type="project" value="UniProtKB-ARBA"/>
</dbReference>
<evidence type="ECO:0000259" key="7">
    <source>
        <dbReference type="PROSITE" id="PS50017"/>
    </source>
</evidence>
<evidence type="ECO:0000256" key="2">
    <source>
        <dbReference type="ARBA" id="ARBA00022741"/>
    </source>
</evidence>
<dbReference type="PROSITE" id="PS00107">
    <property type="entry name" value="PROTEIN_KINASE_ATP"/>
    <property type="match status" value="1"/>
</dbReference>
<dbReference type="GeneID" id="119731574"/>
<evidence type="ECO:0000313" key="9">
    <source>
        <dbReference type="Proteomes" id="UP000887568"/>
    </source>
</evidence>
<dbReference type="SUPFAM" id="SSF56112">
    <property type="entry name" value="Protein kinase-like (PK-like)"/>
    <property type="match status" value="1"/>
</dbReference>
<dbReference type="RefSeq" id="XP_038060686.1">
    <property type="nucleotide sequence ID" value="XM_038204758.1"/>
</dbReference>
<dbReference type="GO" id="GO:0031349">
    <property type="term" value="P:positive regulation of defense response"/>
    <property type="evidence" value="ECO:0007669"/>
    <property type="project" value="UniProtKB-ARBA"/>
</dbReference>
<dbReference type="RefSeq" id="XP_038060684.1">
    <property type="nucleotide sequence ID" value="XM_038204756.1"/>
</dbReference>
<dbReference type="InterPro" id="IPR008271">
    <property type="entry name" value="Ser/Thr_kinase_AS"/>
</dbReference>
<dbReference type="InterPro" id="IPR051681">
    <property type="entry name" value="Ser/Thr_Kinases-Pseudokinases"/>
</dbReference>
<keyword evidence="1" id="KW-0808">Transferase</keyword>
<dbReference type="Gene3D" id="1.10.510.10">
    <property type="entry name" value="Transferase(Phosphotransferase) domain 1"/>
    <property type="match status" value="1"/>
</dbReference>
<feature type="compositionally biased region" description="Low complexity" evidence="5">
    <location>
        <begin position="481"/>
        <end position="521"/>
    </location>
</feature>
<dbReference type="Proteomes" id="UP000887568">
    <property type="component" value="Unplaced"/>
</dbReference>
<dbReference type="EnsemblMetazoa" id="XM_038204758.1">
    <property type="protein sequence ID" value="XP_038060686.1"/>
    <property type="gene ID" value="LOC119731574"/>
</dbReference>
<dbReference type="PANTHER" id="PTHR44329:SF291">
    <property type="entry name" value="PROTEIN KINASE DOMAIN-CONTAINING PROTEIN"/>
    <property type="match status" value="1"/>
</dbReference>
<dbReference type="InterPro" id="IPR001245">
    <property type="entry name" value="Ser-Thr/Tyr_kinase_cat_dom"/>
</dbReference>
<dbReference type="Pfam" id="PF00531">
    <property type="entry name" value="Death"/>
    <property type="match status" value="1"/>
</dbReference>
<evidence type="ECO:0000256" key="1">
    <source>
        <dbReference type="ARBA" id="ARBA00022527"/>
    </source>
</evidence>
<feature type="compositionally biased region" description="Low complexity" evidence="5">
    <location>
        <begin position="585"/>
        <end position="594"/>
    </location>
</feature>
<feature type="domain" description="Protein kinase" evidence="6">
    <location>
        <begin position="28"/>
        <end position="292"/>
    </location>
</feature>
<feature type="compositionally biased region" description="Polar residues" evidence="5">
    <location>
        <begin position="454"/>
        <end position="480"/>
    </location>
</feature>
<dbReference type="SUPFAM" id="SSF47986">
    <property type="entry name" value="DEATH domain"/>
    <property type="match status" value="1"/>
</dbReference>
<protein>
    <submittedName>
        <fullName evidence="8">Uncharacterized protein</fullName>
    </submittedName>
</protein>
<keyword evidence="3 4" id="KW-0067">ATP-binding</keyword>
<dbReference type="Pfam" id="PF07714">
    <property type="entry name" value="PK_Tyr_Ser-Thr"/>
    <property type="match status" value="1"/>
</dbReference>
<proteinExistence type="predicted"/>
<keyword evidence="2 4" id="KW-0547">Nucleotide-binding</keyword>
<evidence type="ECO:0000256" key="4">
    <source>
        <dbReference type="PROSITE-ProRule" id="PRU10141"/>
    </source>
</evidence>
<keyword evidence="1" id="KW-0723">Serine/threonine-protein kinase</keyword>
<feature type="domain" description="Death" evidence="7">
    <location>
        <begin position="619"/>
        <end position="702"/>
    </location>
</feature>
<feature type="region of interest" description="Disordered" evidence="5">
    <location>
        <begin position="373"/>
        <end position="395"/>
    </location>
</feature>
<dbReference type="PROSITE" id="PS00108">
    <property type="entry name" value="PROTEIN_KINASE_ST"/>
    <property type="match status" value="1"/>
</dbReference>
<dbReference type="PROSITE" id="PS50011">
    <property type="entry name" value="PROTEIN_KINASE_DOM"/>
    <property type="match status" value="1"/>
</dbReference>
<sequence length="702" mass="77141">MASVLQTDASHHGSIVSYEIPEIKKGDLQCLKKLGEGGYGEVYKAHHVPWSEEIAVKVCKKHLSDDDKKIALREIQRMIKTTSNEHIISIKGIVTNVSPYSCCIVMDYMEHGSLKSFQDKLKPFPNAVKVEMIKEITLGMKFLHTLKEPIIHRDLKLENILVNSRLKVKISDFGLATWCTATNRKEAGGTITHIPPEHLEDINAEVTTKFDVYSFGITLWHLASRRQPYENCLGNDAFLKVCVTTGQRPAMKLIPDDEPDIIKQLIEKSWHQDPDKRPDFQEITRKVHDEFLKNYKKDVNKGRADIFVQLGNVSSNQDDADESCLFPWQQNSGPDLPVLTHIDARSRAFDLPSPAPSNDSPLTLQSIDPITRQKSKDLSFPVAVSDPHAEGQQDGASVIETKMTGMNINSDKYGVPDTTPHKQATPTGCNGSVSNMSEDAAGISTGQVHCMNSDAASQQPESSATIQPQAQNSGFSEQSVLLQPGQQQHPEQPLQQPLTHQEQPLSQRQSYSDSVSSSIPQNVLSPHAAKPERTYSNANPININVKGDGNVVSVAQRGGVIHMGKPGKKNKKKSKRKKPTPPPSSSSSSSSSASDSDETDSVAGGAHATPLTNSNEPVTETDIRDISEHIGKQSGALGGKLGLKQALIENIFLDYDKYGQQEIAFQIMLKWIRSKSTAATKAALAKALYKVGLRDVADKFLQ</sequence>
<dbReference type="InterPro" id="IPR011009">
    <property type="entry name" value="Kinase-like_dom_sf"/>
</dbReference>
<dbReference type="AlphaFoldDB" id="A0A914AB62"/>
<evidence type="ECO:0000256" key="5">
    <source>
        <dbReference type="SAM" id="MobiDB-lite"/>
    </source>
</evidence>
<dbReference type="Gene3D" id="1.10.533.10">
    <property type="entry name" value="Death Domain, Fas"/>
    <property type="match status" value="1"/>
</dbReference>
<dbReference type="InterPro" id="IPR011029">
    <property type="entry name" value="DEATH-like_dom_sf"/>
</dbReference>
<reference evidence="8" key="1">
    <citation type="submission" date="2022-11" db="UniProtKB">
        <authorList>
            <consortium name="EnsemblMetazoa"/>
        </authorList>
    </citation>
    <scope>IDENTIFICATION</scope>
</reference>
<dbReference type="GO" id="GO:0009893">
    <property type="term" value="P:positive regulation of metabolic process"/>
    <property type="evidence" value="ECO:0007669"/>
    <property type="project" value="UniProtKB-ARBA"/>
</dbReference>
<dbReference type="EnsemblMetazoa" id="XM_038204756.1">
    <property type="protein sequence ID" value="XP_038060684.1"/>
    <property type="gene ID" value="LOC119731574"/>
</dbReference>
<feature type="binding site" evidence="4">
    <location>
        <position position="57"/>
    </location>
    <ligand>
        <name>ATP</name>
        <dbReference type="ChEBI" id="CHEBI:30616"/>
    </ligand>
</feature>
<accession>A0A914AB62</accession>
<dbReference type="GO" id="GO:0004706">
    <property type="term" value="F:JUN kinase kinase kinase activity"/>
    <property type="evidence" value="ECO:0007669"/>
    <property type="project" value="TreeGrafter"/>
</dbReference>
<name>A0A914AB62_PATMI</name>
<keyword evidence="9" id="KW-1185">Reference proteome</keyword>
<evidence type="ECO:0000256" key="3">
    <source>
        <dbReference type="ARBA" id="ARBA00022840"/>
    </source>
</evidence>
<feature type="compositionally biased region" description="Polar residues" evidence="5">
    <location>
        <begin position="421"/>
        <end position="437"/>
    </location>
</feature>
<feature type="compositionally biased region" description="Basic residues" evidence="5">
    <location>
        <begin position="565"/>
        <end position="579"/>
    </location>
</feature>
<dbReference type="PROSITE" id="PS50017">
    <property type="entry name" value="DEATH_DOMAIN"/>
    <property type="match status" value="1"/>
</dbReference>